<evidence type="ECO:0008006" key="3">
    <source>
        <dbReference type="Google" id="ProtNLM"/>
    </source>
</evidence>
<accession>A0A2B3TXT9</accession>
<dbReference type="InterPro" id="IPR044925">
    <property type="entry name" value="His-Me_finger_sf"/>
</dbReference>
<dbReference type="Proteomes" id="UP000224076">
    <property type="component" value="Unassembled WGS sequence"/>
</dbReference>
<protein>
    <recommendedName>
        <fullName evidence="3">HNH nuclease domain-containing protein</fullName>
    </recommendedName>
</protein>
<name>A0A2B3TXT9_BACCE</name>
<proteinExistence type="predicted"/>
<dbReference type="Gene3D" id="3.90.75.20">
    <property type="match status" value="1"/>
</dbReference>
<evidence type="ECO:0000313" key="1">
    <source>
        <dbReference type="EMBL" id="PFU40163.1"/>
    </source>
</evidence>
<gene>
    <name evidence="1" type="ORF">COK86_20435</name>
</gene>
<organism evidence="1 2">
    <name type="scientific">Bacillus cereus</name>
    <dbReference type="NCBI Taxonomy" id="1396"/>
    <lineage>
        <taxon>Bacteria</taxon>
        <taxon>Bacillati</taxon>
        <taxon>Bacillota</taxon>
        <taxon>Bacilli</taxon>
        <taxon>Bacillales</taxon>
        <taxon>Bacillaceae</taxon>
        <taxon>Bacillus</taxon>
        <taxon>Bacillus cereus group</taxon>
    </lineage>
</organism>
<evidence type="ECO:0000313" key="2">
    <source>
        <dbReference type="Proteomes" id="UP000224076"/>
    </source>
</evidence>
<reference evidence="1 2" key="1">
    <citation type="submission" date="2017-09" db="EMBL/GenBank/DDBJ databases">
        <title>Large-scale bioinformatics analysis of Bacillus genomes uncovers conserved roles of natural products in bacterial physiology.</title>
        <authorList>
            <consortium name="Agbiome Team Llc"/>
            <person name="Bleich R.M."/>
            <person name="Grubbs K.J."/>
            <person name="Santa Maria K.C."/>
            <person name="Allen S.E."/>
            <person name="Farag S."/>
            <person name="Shank E.A."/>
            <person name="Bowers A."/>
        </authorList>
    </citation>
    <scope>NUCLEOTIDE SEQUENCE [LARGE SCALE GENOMIC DNA]</scope>
    <source>
        <strain evidence="1 2">AFS061806</strain>
    </source>
</reference>
<dbReference type="SUPFAM" id="SSF54060">
    <property type="entry name" value="His-Me finger endonucleases"/>
    <property type="match status" value="1"/>
</dbReference>
<dbReference type="EMBL" id="NVDG01000033">
    <property type="protein sequence ID" value="PFU40163.1"/>
    <property type="molecule type" value="Genomic_DNA"/>
</dbReference>
<comment type="caution">
    <text evidence="1">The sequence shown here is derived from an EMBL/GenBank/DDBJ whole genome shotgun (WGS) entry which is preliminary data.</text>
</comment>
<dbReference type="AlphaFoldDB" id="A0A2B3TXT9"/>
<sequence>MEKWKQFTETDTTLLFVSTKGNLKKIDKATSKESSIKAPVRNDGRRTYILPNGKSVLVYRLVADAFIPNPENKPTVNHIRGLDAGDGVDNLEWATHAEQDEHARETGLKTPGNTPAIVLDSNGIVIAQYDNIGEALTSYDGRNVYYNKDTQIIGNVVIMKQSYYDKLSEDERFNICYECFQRMTEFAYIVDGQLVENGTKTAEMIGRSQSTVVQRAKNKWSTNINGHEVSKLKNRIGVFNDNTKQEDKIYETVNIK</sequence>